<dbReference type="Pfam" id="PF22456">
    <property type="entry name" value="PqqF-like_C_4"/>
    <property type="match status" value="1"/>
</dbReference>
<evidence type="ECO:0000259" key="9">
    <source>
        <dbReference type="Pfam" id="PF00675"/>
    </source>
</evidence>
<evidence type="ECO:0000259" key="13">
    <source>
        <dbReference type="Pfam" id="PF21057"/>
    </source>
</evidence>
<dbReference type="GO" id="GO:0043171">
    <property type="term" value="P:peptide catabolic process"/>
    <property type="evidence" value="ECO:0007669"/>
    <property type="project" value="TreeGrafter"/>
</dbReference>
<dbReference type="InterPro" id="IPR001431">
    <property type="entry name" value="Pept_M16_Zn_BS"/>
</dbReference>
<dbReference type="Gene3D" id="3.30.830.10">
    <property type="entry name" value="Metalloenzyme, LuxS/M16 peptidase-like"/>
    <property type="match status" value="4"/>
</dbReference>
<dbReference type="InterPro" id="IPR032632">
    <property type="entry name" value="Peptidase_M16_M"/>
</dbReference>
<feature type="domain" description="Coenzyme PQQ synthesis protein F-like C-terminal lobe" evidence="14">
    <location>
        <begin position="839"/>
        <end position="937"/>
    </location>
</feature>
<keyword evidence="6" id="KW-0862">Zinc</keyword>
<keyword evidence="4" id="KW-0479">Metal-binding</keyword>
<evidence type="ECO:0000259" key="12">
    <source>
        <dbReference type="Pfam" id="PF16187"/>
    </source>
</evidence>
<comment type="similarity">
    <text evidence="2">Belongs to the peptidase M16 family.</text>
</comment>
<keyword evidence="7" id="KW-0482">Metalloprotease</keyword>
<evidence type="ECO:0000256" key="8">
    <source>
        <dbReference type="SAM" id="MobiDB-lite"/>
    </source>
</evidence>
<feature type="region of interest" description="Disordered" evidence="8">
    <location>
        <begin position="206"/>
        <end position="260"/>
    </location>
</feature>
<feature type="domain" description="Hikeshi-like N-terminal" evidence="11">
    <location>
        <begin position="1107"/>
        <end position="1234"/>
    </location>
</feature>
<feature type="domain" description="Hikeshi-like C-terminal" evidence="13">
    <location>
        <begin position="1255"/>
        <end position="1311"/>
    </location>
</feature>
<dbReference type="Pfam" id="PF16187">
    <property type="entry name" value="Peptidase_M16_M"/>
    <property type="match status" value="1"/>
</dbReference>
<sequence>MTNLPSQSHGTDIWASVHSPADWQAVPAADDLPGYAIFKKDIRKPEVDDRDYRYIKLENDLEALLIHDVNADKSAASMDVEIGHTSDPADLPGLAHFCEHLLFMGTKQFPKDNAYSEYINSNGGHANAFTSAHNTNYYFNVSANSLEGALTRFAGFFHSPLFSESCTSRELNAVDSENKKNQQNDIWRLHQLNKFLSKPGHPWAKFGSGNRESLTAVSRKKTHPELAHQDISNASAISQAPSPSPSEMGKDDTGDGGAAGRETRRRLVEWWESHYSAERMKLVILGKESLDELTRMAVKEFSPIKNRGFGRAPLILEDPRGPEHVGIIAYAKTVMDFRALEVSWSCDWQPPLYLIKPGMILGHIVGHEGPGSIHAYLKNKGWISYLSAGIHGGGRGFSFFKFRLLLTKDGMDHCQEILRIIYWYLEYLRKSPLPSYIFDENKVIEESRFKFAEKRAADKYVSGLAEKLSCPYPRELALCAESLMWEWDEAAVRKLLGSLTVERSRVLLMAKDGLPEGTWSKERWYGVEYRTEPLPATLAEEAKKLANLDDLYIPKPNEFIPKNFDVDKVPVETPAKKPVKLRATPISTVWHKKDDQFWIPRARIIMRLLNPICNATPRQSLLSRLFVDLVKDALTEFTYDAELAGMKYSIICDGSSIVIMSEGYNDKVTVLLQYVLEKVKNIEISQDRFTVVAEQLRQEIENFYLGQPSYLSNYFAAHFLRETTWTPKEKLVELDYVTISDIQHHARELLSRTHATILIHGNITAEEASQTSECVETILAARPISSAEQVLPRSLLLPPRSNYVWEDSVPNKDELNSSLTYYVEVGDPADPPLRAKMSLFGHMIHEPAFNQLRTKEQLGYVVSSGVWLSSGSAGWHIVIQSERRPPYLESRVESFLDLFREMLVSMSESEFERQRDAYAFKRLERLKNQGEEATRFWVHIESGYEDFLRRETDAKNVKQLAKQDLLTFFDTYIHHSSPTRRKLSVHLTSQRKNSIKFSVAASEALLELLKKEGVPVEEGQYRELSAAEPPLDAVVGFWTNHLAGQASSSIILPRIPEICSQYPAAGAEQDFKLPDTVTRIKDISKFKSLMTYIVKCPFGHMKMFGIVVAGRLLQTECQQIDETHAAFTIESATNVNHICVFMLGTVPFPPGYAATVHFHWPGKGFQLLGMLSNEKPSAVFRLRGAYTPAELQSHSTLSSAAALGAPNLATSDMTAILGIAIEPIQAVEAQMNSITPESRLVVKPPSGSPALADPIVLAELIVKHMFTYLSSFVSNPGSLSADTAVPLNIIKRWYDNFVIKIRSGGPSFLENQN</sequence>
<dbReference type="InterPro" id="IPR050626">
    <property type="entry name" value="Peptidase_M16"/>
</dbReference>
<dbReference type="PANTHER" id="PTHR43690:SF18">
    <property type="entry name" value="INSULIN-DEGRADING ENZYME-RELATED"/>
    <property type="match status" value="1"/>
</dbReference>
<evidence type="ECO:0000256" key="3">
    <source>
        <dbReference type="ARBA" id="ARBA00022670"/>
    </source>
</evidence>
<reference evidence="15 16" key="1">
    <citation type="journal article" date="2019" name="Fungal Biol. Biotechnol.">
        <title>Draft genome sequence of fastidious pathogen Ceratobasidium theobromae, which causes vascular-streak dieback in Theobroma cacao.</title>
        <authorList>
            <person name="Ali S.S."/>
            <person name="Asman A."/>
            <person name="Shao J."/>
            <person name="Firmansyah A.P."/>
            <person name="Susilo A.W."/>
            <person name="Rosmana A."/>
            <person name="McMahon P."/>
            <person name="Junaid M."/>
            <person name="Guest D."/>
            <person name="Kheng T.Y."/>
            <person name="Meinhardt L.W."/>
            <person name="Bailey B.A."/>
        </authorList>
    </citation>
    <scope>NUCLEOTIDE SEQUENCE [LARGE SCALE GENOMIC DNA]</scope>
    <source>
        <strain evidence="15 16">CT2</strain>
    </source>
</reference>
<proteinExistence type="inferred from homology"/>
<comment type="caution">
    <text evidence="15">The sequence shown here is derived from an EMBL/GenBank/DDBJ whole genome shotgun (WGS) entry which is preliminary data.</text>
</comment>
<dbReference type="InterPro" id="IPR011765">
    <property type="entry name" value="Pept_M16_N"/>
</dbReference>
<keyword evidence="16" id="KW-1185">Reference proteome</keyword>
<dbReference type="FunFam" id="3.30.830.10:FF:000003">
    <property type="entry name" value="Insulin-degrading enzyme"/>
    <property type="match status" value="1"/>
</dbReference>
<dbReference type="PANTHER" id="PTHR43690">
    <property type="entry name" value="NARDILYSIN"/>
    <property type="match status" value="1"/>
</dbReference>
<evidence type="ECO:0000259" key="11">
    <source>
        <dbReference type="Pfam" id="PF05603"/>
    </source>
</evidence>
<evidence type="ECO:0000256" key="2">
    <source>
        <dbReference type="ARBA" id="ARBA00007261"/>
    </source>
</evidence>
<dbReference type="PROSITE" id="PS00143">
    <property type="entry name" value="INSULINASE"/>
    <property type="match status" value="1"/>
</dbReference>
<dbReference type="SUPFAM" id="SSF63411">
    <property type="entry name" value="LuxS/MPP-like metallohydrolase"/>
    <property type="match status" value="5"/>
</dbReference>
<dbReference type="FunFam" id="3.30.830.10:FF:000012">
    <property type="entry name" value="Protease 3"/>
    <property type="match status" value="1"/>
</dbReference>
<dbReference type="Pfam" id="PF00675">
    <property type="entry name" value="Peptidase_M16"/>
    <property type="match status" value="1"/>
</dbReference>
<name>A0A5N5QWW6_9AGAM</name>
<dbReference type="InterPro" id="IPR048364">
    <property type="entry name" value="Hikeshi-like_C"/>
</dbReference>
<comment type="cofactor">
    <cofactor evidence="1">
        <name>Zn(2+)</name>
        <dbReference type="ChEBI" id="CHEBI:29105"/>
    </cofactor>
</comment>
<dbReference type="FunFam" id="3.30.830.10:FF:000005">
    <property type="entry name" value="nardilysin isoform X1"/>
    <property type="match status" value="1"/>
</dbReference>
<organism evidence="15 16">
    <name type="scientific">Ceratobasidium theobromae</name>
    <dbReference type="NCBI Taxonomy" id="1582974"/>
    <lineage>
        <taxon>Eukaryota</taxon>
        <taxon>Fungi</taxon>
        <taxon>Dikarya</taxon>
        <taxon>Basidiomycota</taxon>
        <taxon>Agaricomycotina</taxon>
        <taxon>Agaricomycetes</taxon>
        <taxon>Cantharellales</taxon>
        <taxon>Ceratobasidiaceae</taxon>
        <taxon>Ceratobasidium</taxon>
    </lineage>
</organism>
<feature type="domain" description="Peptidase M16 N-terminal" evidence="9">
    <location>
        <begin position="64"/>
        <end position="199"/>
    </location>
</feature>
<dbReference type="Pfam" id="PF05603">
    <property type="entry name" value="Hikeshi-like_N"/>
    <property type="match status" value="1"/>
</dbReference>
<evidence type="ECO:0000256" key="4">
    <source>
        <dbReference type="ARBA" id="ARBA00022723"/>
    </source>
</evidence>
<dbReference type="GO" id="GO:0005739">
    <property type="term" value="C:mitochondrion"/>
    <property type="evidence" value="ECO:0007669"/>
    <property type="project" value="TreeGrafter"/>
</dbReference>
<keyword evidence="3" id="KW-0645">Protease</keyword>
<feature type="compositionally biased region" description="Low complexity" evidence="8">
    <location>
        <begin position="232"/>
        <end position="241"/>
    </location>
</feature>
<protein>
    <submittedName>
        <fullName evidence="15">Insulysin</fullName>
    </submittedName>
</protein>
<gene>
    <name evidence="15" type="ORF">CTheo_210</name>
</gene>
<evidence type="ECO:0000256" key="6">
    <source>
        <dbReference type="ARBA" id="ARBA00022833"/>
    </source>
</evidence>
<evidence type="ECO:0000313" key="16">
    <source>
        <dbReference type="Proteomes" id="UP000383932"/>
    </source>
</evidence>
<feature type="domain" description="Peptidase M16 middle/third" evidence="12">
    <location>
        <begin position="449"/>
        <end position="731"/>
    </location>
</feature>
<dbReference type="EMBL" id="SSOP01000002">
    <property type="protein sequence ID" value="KAB5596225.1"/>
    <property type="molecule type" value="Genomic_DNA"/>
</dbReference>
<dbReference type="GO" id="GO:0051603">
    <property type="term" value="P:proteolysis involved in protein catabolic process"/>
    <property type="evidence" value="ECO:0007669"/>
    <property type="project" value="TreeGrafter"/>
</dbReference>
<accession>A0A5N5QWW6</accession>
<evidence type="ECO:0000259" key="14">
    <source>
        <dbReference type="Pfam" id="PF22456"/>
    </source>
</evidence>
<keyword evidence="5" id="KW-0378">Hydrolase</keyword>
<evidence type="ECO:0000256" key="5">
    <source>
        <dbReference type="ARBA" id="ARBA00022801"/>
    </source>
</evidence>
<evidence type="ECO:0000313" key="15">
    <source>
        <dbReference type="EMBL" id="KAB5596225.1"/>
    </source>
</evidence>
<dbReference type="GO" id="GO:0046872">
    <property type="term" value="F:metal ion binding"/>
    <property type="evidence" value="ECO:0007669"/>
    <property type="project" value="UniProtKB-KW"/>
</dbReference>
<dbReference type="Pfam" id="PF05193">
    <property type="entry name" value="Peptidase_M16_C"/>
    <property type="match status" value="1"/>
</dbReference>
<evidence type="ECO:0000256" key="7">
    <source>
        <dbReference type="ARBA" id="ARBA00023049"/>
    </source>
</evidence>
<feature type="domain" description="Peptidase M16 C-terminal" evidence="10">
    <location>
        <begin position="263"/>
        <end position="442"/>
    </location>
</feature>
<dbReference type="Pfam" id="PF21057">
    <property type="entry name" value="Hikeshi-like_C"/>
    <property type="match status" value="1"/>
</dbReference>
<dbReference type="InterPro" id="IPR054734">
    <property type="entry name" value="PqqF-like_C_4"/>
</dbReference>
<dbReference type="InterPro" id="IPR011249">
    <property type="entry name" value="Metalloenz_LuxS/M16"/>
</dbReference>
<evidence type="ECO:0000259" key="10">
    <source>
        <dbReference type="Pfam" id="PF05193"/>
    </source>
</evidence>
<dbReference type="InterPro" id="IPR008493">
    <property type="entry name" value="Hikeshi-like_N"/>
</dbReference>
<dbReference type="Proteomes" id="UP000383932">
    <property type="component" value="Unassembled WGS sequence"/>
</dbReference>
<evidence type="ECO:0000256" key="1">
    <source>
        <dbReference type="ARBA" id="ARBA00001947"/>
    </source>
</evidence>
<dbReference type="GO" id="GO:0005829">
    <property type="term" value="C:cytosol"/>
    <property type="evidence" value="ECO:0007669"/>
    <property type="project" value="TreeGrafter"/>
</dbReference>
<dbReference type="InterPro" id="IPR007863">
    <property type="entry name" value="Peptidase_M16_C"/>
</dbReference>
<dbReference type="OrthoDB" id="952271at2759"/>
<dbReference type="GO" id="GO:0004222">
    <property type="term" value="F:metalloendopeptidase activity"/>
    <property type="evidence" value="ECO:0007669"/>
    <property type="project" value="InterPro"/>
</dbReference>